<keyword evidence="1" id="KW-0694">RNA-binding</keyword>
<feature type="domain" description="Mei2-like C-terminal RNA recognition motif" evidence="3">
    <location>
        <begin position="314"/>
        <end position="410"/>
    </location>
</feature>
<gene>
    <name evidence="4" type="ORF">P280DRAFT_404151</name>
</gene>
<dbReference type="SUPFAM" id="SSF54928">
    <property type="entry name" value="RNA-binding domain, RBD"/>
    <property type="match status" value="1"/>
</dbReference>
<dbReference type="GO" id="GO:0003723">
    <property type="term" value="F:RNA binding"/>
    <property type="evidence" value="ECO:0007669"/>
    <property type="project" value="UniProtKB-KW"/>
</dbReference>
<sequence length="620" mass="68208">MAPVTVAPATVTPTTTTPTSTVAAITPVANAYATSRNAVANANNAVGYGYSEGGFTTDRNHGDPVFASRFLRVHSFNHGYLPAGADHEMELSTILKYFTQYDEFLNCSLYYWNGVYLRFDATDDASQAKNILEWAGGIYSDLIDSFDFARAKSMDSMCIDEFEGQIKLVMHCSTASGMPFCLADVRDLNERVGLLLGLFGDIGHFVHIATDDNAMTFTYRVEFKSVLVAHRAVVSLSKDTATGTFPNGVWRWTVVEATHWAALTSPHPARPRMDPKSRLTVFRGSQAHIAKGSNPYESHNRVRLERIQDGTDVRTTIMLRNIPNKLDWMSLVAKLNDVCFGTFDFVYLRIDFKSCNNVGYAFVNFSDISGMVAMLTKIDGHGWPGFKSTKCAEISYATIQGKDALVQKFRNSSVMQEAPFCRPHLFMTYDTARANRAIRETGTEEMFPVSDNPSKMSRSIDNARALGLFPPTGINANATHRSLISDYDRGNPRDLDHVAAMRQQYGPAPTYGVTVQQRQACEDWYSARYGMSQHGRVPFSHIPVGIVQEFLQSGPGYGPSPAQANNPGVIARPILPGFGSMYDVHHHDGHAGPSHAGPSHAGRSRAGRGRAGPGRSPHGY</sequence>
<organism evidence="4 5">
    <name type="scientific">Massarina eburnea CBS 473.64</name>
    <dbReference type="NCBI Taxonomy" id="1395130"/>
    <lineage>
        <taxon>Eukaryota</taxon>
        <taxon>Fungi</taxon>
        <taxon>Dikarya</taxon>
        <taxon>Ascomycota</taxon>
        <taxon>Pezizomycotina</taxon>
        <taxon>Dothideomycetes</taxon>
        <taxon>Pleosporomycetidae</taxon>
        <taxon>Pleosporales</taxon>
        <taxon>Massarineae</taxon>
        <taxon>Massarinaceae</taxon>
        <taxon>Massarina</taxon>
    </lineage>
</organism>
<proteinExistence type="predicted"/>
<dbReference type="Pfam" id="PF04059">
    <property type="entry name" value="RRM_2"/>
    <property type="match status" value="1"/>
</dbReference>
<dbReference type="EMBL" id="MU006788">
    <property type="protein sequence ID" value="KAF2638953.1"/>
    <property type="molecule type" value="Genomic_DNA"/>
</dbReference>
<evidence type="ECO:0000256" key="2">
    <source>
        <dbReference type="SAM" id="MobiDB-lite"/>
    </source>
</evidence>
<dbReference type="OrthoDB" id="417481at2759"/>
<accession>A0A6A6RWX2</accession>
<keyword evidence="5" id="KW-1185">Reference proteome</keyword>
<dbReference type="InterPro" id="IPR007201">
    <property type="entry name" value="Mei2-like_Rrm_C"/>
</dbReference>
<dbReference type="InterPro" id="IPR035979">
    <property type="entry name" value="RBD_domain_sf"/>
</dbReference>
<name>A0A6A6RWX2_9PLEO</name>
<dbReference type="AlphaFoldDB" id="A0A6A6RWX2"/>
<evidence type="ECO:0000256" key="1">
    <source>
        <dbReference type="ARBA" id="ARBA00022884"/>
    </source>
</evidence>
<dbReference type="PANTHER" id="PTHR23189">
    <property type="entry name" value="RNA RECOGNITION MOTIF-CONTAINING"/>
    <property type="match status" value="1"/>
</dbReference>
<protein>
    <recommendedName>
        <fullName evidence="3">Mei2-like C-terminal RNA recognition motif domain-containing protein</fullName>
    </recommendedName>
</protein>
<evidence type="ECO:0000313" key="5">
    <source>
        <dbReference type="Proteomes" id="UP000799753"/>
    </source>
</evidence>
<evidence type="ECO:0000259" key="3">
    <source>
        <dbReference type="Pfam" id="PF04059"/>
    </source>
</evidence>
<evidence type="ECO:0000313" key="4">
    <source>
        <dbReference type="EMBL" id="KAF2638953.1"/>
    </source>
</evidence>
<reference evidence="4" key="1">
    <citation type="journal article" date="2020" name="Stud. Mycol.">
        <title>101 Dothideomycetes genomes: a test case for predicting lifestyles and emergence of pathogens.</title>
        <authorList>
            <person name="Haridas S."/>
            <person name="Albert R."/>
            <person name="Binder M."/>
            <person name="Bloem J."/>
            <person name="Labutti K."/>
            <person name="Salamov A."/>
            <person name="Andreopoulos B."/>
            <person name="Baker S."/>
            <person name="Barry K."/>
            <person name="Bills G."/>
            <person name="Bluhm B."/>
            <person name="Cannon C."/>
            <person name="Castanera R."/>
            <person name="Culley D."/>
            <person name="Daum C."/>
            <person name="Ezra D."/>
            <person name="Gonzalez J."/>
            <person name="Henrissat B."/>
            <person name="Kuo A."/>
            <person name="Liang C."/>
            <person name="Lipzen A."/>
            <person name="Lutzoni F."/>
            <person name="Magnuson J."/>
            <person name="Mondo S."/>
            <person name="Nolan M."/>
            <person name="Ohm R."/>
            <person name="Pangilinan J."/>
            <person name="Park H.-J."/>
            <person name="Ramirez L."/>
            <person name="Alfaro M."/>
            <person name="Sun H."/>
            <person name="Tritt A."/>
            <person name="Yoshinaga Y."/>
            <person name="Zwiers L.-H."/>
            <person name="Turgeon B."/>
            <person name="Goodwin S."/>
            <person name="Spatafora J."/>
            <person name="Crous P."/>
            <person name="Grigoriev I."/>
        </authorList>
    </citation>
    <scope>NUCLEOTIDE SEQUENCE</scope>
    <source>
        <strain evidence="4">CBS 473.64</strain>
    </source>
</reference>
<feature type="region of interest" description="Disordered" evidence="2">
    <location>
        <begin position="582"/>
        <end position="620"/>
    </location>
</feature>
<dbReference type="Proteomes" id="UP000799753">
    <property type="component" value="Unassembled WGS sequence"/>
</dbReference>